<evidence type="ECO:0000313" key="2">
    <source>
        <dbReference type="Proteomes" id="UP001056778"/>
    </source>
</evidence>
<accession>A0ACB9TYL5</accession>
<proteinExistence type="predicted"/>
<sequence length="1842" mass="208388">MAEWICAERSASQLKGISRRNITTVKGRTMVVNRGDIKRKRKDDSCFSMLDESPKRTKVHAQRKFAQGSNVSSPVITPVKEIERQERNRDVLPEPIELLPMKRPNTEDFLTFLCFRGTPILPPNLNFFNAASMMDSSLRNSEPKTTYPKNGPILTSSPSKCQNEKPFVAFGVRKRADPIVISKQMDRKRRHALALQALRRKYQEQKMAKIRAVTISKLSEKVTNKNVVRTRSVTKNEIASKKSIMHKTNIKVISTKRITTKTAINKQPVKSKMCLRSFRGRYIHRELNIKTHRKRGPQQRVPPPKLVEKSSSEFSSDDDEPLMKSVKEKPPKKQAATAQKLKKTIENTIRLTRSHNKLLQKVQSQQRKQTLKHRRIITRLSSTMTPSNQRIKSKIVQSSSNIIRNLRKSVNNIKKSGNQNLTQVIRSTRQRIVKNTTEKSVQTRSKSDRTIKEKEEPPKKIEANLPSKKNTGNIEKIVKKNEKTKIEIKTKIVKKKEIIKSPPLPPAPPPSKKIEKPPASIKSGDDKINKPKPLGEKSKPLSSNEKNVKVKTKEAEQSPGPSPGKRKVDTIKKAMQKIGNSRPSRKTKEAAAIYMELLGHKLNGAEENELKAKAKSKDVKEDVKDALPVKKVDKIESAKAGDKIEVKDPMPAKKAPIQEQKCQKSTSPTEKINVVPSSDVEVSPAKIEESKDVKEVDSIGDSLKTPVKTVKRQLSVTESDIDKAMALMLQRNSVIIYNDSESPESLKKSEEPKSRSENSPAMIKKKSPDLDESFSDSDEEPLSNLTKSKDKTINVRETPTIDTTNEQQQQQQQPKMVEKSKRDCTKKEIFPRFQDGIEIAEDRGKPDSVEKCPQHSSLPSSDLSCKDVSRRFGKGKVNMSNEQIEKWLNDSAMAGREIGTVNEIRSDAAATDLFPENMIKTEDKNLISGKSAANRENDESLSLNSSTPEKNTIQATPTPPKITPTSERKTIFKKERSEPVRNVNAFSASNECSVYAFEADTEDSTSISTPFRRPCRRPSSTATSRSEDDAKIIDDISKHSTGKFRFPAVLRGDYKILNRQDSATGQPIQEDSTTQSTNLDVHTFTDTSNSEPPSIIEDISDQQIFCASTSSSTGQQQPNKNQSPPDIACAKVILGKTLPTGGNLHKTHSKLKAMHQQKKTMFPPAMLHKGKNDDVRYKVPSSPSASSSSSAKLVNKRQTGKTRNRLPEAAYTQVVNVAEFPNPQAQQVRHQAQIVEAPCFHPTEKEFQDPLDYIEKIRARAEKFGICRIIPPANFKPECKVSDDMRFTAYNQYVNKLLHRWGPNFKELMAIRKYLETQKITLTHPPWIGGMEIDLPRLYQTVQSLGGLKEVIEKKKWSKVSEAMKIPKSAQDRVTKLDDIYCKYLLPYDTLSPAEREKLFDEVETEWAKRESKTLLKVQRLSSGTDGDSDSDNESEECIVKGRNVALNAFYRIARNTMSMWFKTIEPSAEEVEQEFWKHVTLKNNHICVHSGSIDSGNWGYGFAVSKNSPFARHAWNLKVLTNNSGSVLRSMGPVMGVTVPTLHVGMVFSACCWYRDPHRLPWIEYLHTGAHKIWYGIPDSMSERFHASMLKLVPNYCRNKSIWLPSDTVMVPPKLLVENGVSLCRTVQEPGQFVVVFPKVFTSSVSTGYVVSESVYFAPSYWLKSAQNVFDELRKNCEPSMFSVDRLLLSITSDTRSSLQVLKQVMPAVQELCDREKRLREKLRELGLKLTEKLPPPEVPAVRKRRKLQQRQDNNGGDYECEICRANLFISLVNEYQEDVIYCLEHVIEYIEQKKVDVKNCKLLFTYGCEELDLLLEKLRNTIEAKQQKKAVTKAAPSTMQ</sequence>
<reference evidence="1" key="1">
    <citation type="submission" date="2022-04" db="EMBL/GenBank/DDBJ databases">
        <title>Chromosome-scale genome assembly of Holotrichia oblita Faldermann.</title>
        <authorList>
            <person name="Rongchong L."/>
        </authorList>
    </citation>
    <scope>NUCLEOTIDE SEQUENCE</scope>
    <source>
        <strain evidence="1">81SQS9</strain>
    </source>
</reference>
<evidence type="ECO:0000313" key="1">
    <source>
        <dbReference type="EMBL" id="KAI4471886.1"/>
    </source>
</evidence>
<dbReference type="Proteomes" id="UP001056778">
    <property type="component" value="Chromosome 1"/>
</dbReference>
<protein>
    <submittedName>
        <fullName evidence="1">Lysine-specific demethylase</fullName>
    </submittedName>
</protein>
<keyword evidence="2" id="KW-1185">Reference proteome</keyword>
<comment type="caution">
    <text evidence="1">The sequence shown here is derived from an EMBL/GenBank/DDBJ whole genome shotgun (WGS) entry which is preliminary data.</text>
</comment>
<organism evidence="1 2">
    <name type="scientific">Holotrichia oblita</name>
    <name type="common">Chafer beetle</name>
    <dbReference type="NCBI Taxonomy" id="644536"/>
    <lineage>
        <taxon>Eukaryota</taxon>
        <taxon>Metazoa</taxon>
        <taxon>Ecdysozoa</taxon>
        <taxon>Arthropoda</taxon>
        <taxon>Hexapoda</taxon>
        <taxon>Insecta</taxon>
        <taxon>Pterygota</taxon>
        <taxon>Neoptera</taxon>
        <taxon>Endopterygota</taxon>
        <taxon>Coleoptera</taxon>
        <taxon>Polyphaga</taxon>
        <taxon>Scarabaeiformia</taxon>
        <taxon>Scarabaeidae</taxon>
        <taxon>Melolonthinae</taxon>
        <taxon>Holotrichia</taxon>
    </lineage>
</organism>
<name>A0ACB9TYL5_HOLOL</name>
<gene>
    <name evidence="1" type="ORF">MML48_1g16486</name>
</gene>
<dbReference type="EMBL" id="CM043015">
    <property type="protein sequence ID" value="KAI4471886.1"/>
    <property type="molecule type" value="Genomic_DNA"/>
</dbReference>